<evidence type="ECO:0000256" key="2">
    <source>
        <dbReference type="ARBA" id="ARBA00022475"/>
    </source>
</evidence>
<evidence type="ECO:0000313" key="9">
    <source>
        <dbReference type="Proteomes" id="UP000053235"/>
    </source>
</evidence>
<sequence>MIEAVVLVLFPMLVAFAGASDLLTMKIGNRVSILLIIGFIVLAAVNGMPVDDWGMHGLGLVVVFLPCFAFFAAGWMGGGDVKLISSVGLWFGFGPILIDFLFLVALLGCVLTLSLVVIRSSLVVLPAPLRGQEWALRLHDAKSGIPYGIAISAAALIVYPRSDWFSMIAG</sequence>
<evidence type="ECO:0000256" key="1">
    <source>
        <dbReference type="ARBA" id="ARBA00004651"/>
    </source>
</evidence>
<evidence type="ECO:0000256" key="4">
    <source>
        <dbReference type="ARBA" id="ARBA00022989"/>
    </source>
</evidence>
<dbReference type="Pfam" id="PF01478">
    <property type="entry name" value="Peptidase_A24"/>
    <property type="match status" value="1"/>
</dbReference>
<feature type="transmembrane region" description="Helical" evidence="6">
    <location>
        <begin position="96"/>
        <end position="118"/>
    </location>
</feature>
<keyword evidence="4 6" id="KW-1133">Transmembrane helix</keyword>
<keyword evidence="5 6" id="KW-0472">Membrane</keyword>
<proteinExistence type="predicted"/>
<name>A0A0M6ZS95_9HYPH</name>
<evidence type="ECO:0000259" key="7">
    <source>
        <dbReference type="Pfam" id="PF01478"/>
    </source>
</evidence>
<dbReference type="GO" id="GO:0006508">
    <property type="term" value="P:proteolysis"/>
    <property type="evidence" value="ECO:0007669"/>
    <property type="project" value="UniProtKB-KW"/>
</dbReference>
<organism evidence="8 9">
    <name type="scientific">Roseibium alexandrii</name>
    <dbReference type="NCBI Taxonomy" id="388408"/>
    <lineage>
        <taxon>Bacteria</taxon>
        <taxon>Pseudomonadati</taxon>
        <taxon>Pseudomonadota</taxon>
        <taxon>Alphaproteobacteria</taxon>
        <taxon>Hyphomicrobiales</taxon>
        <taxon>Stappiaceae</taxon>
        <taxon>Roseibium</taxon>
    </lineage>
</organism>
<keyword evidence="8" id="KW-0378">Hydrolase</keyword>
<evidence type="ECO:0000256" key="6">
    <source>
        <dbReference type="SAM" id="Phobius"/>
    </source>
</evidence>
<dbReference type="GO" id="GO:0005886">
    <property type="term" value="C:plasma membrane"/>
    <property type="evidence" value="ECO:0007669"/>
    <property type="project" value="UniProtKB-SubCell"/>
</dbReference>
<keyword evidence="9" id="KW-1185">Reference proteome</keyword>
<dbReference type="GO" id="GO:0004190">
    <property type="term" value="F:aspartic-type endopeptidase activity"/>
    <property type="evidence" value="ECO:0007669"/>
    <property type="project" value="InterPro"/>
</dbReference>
<dbReference type="PANTHER" id="PTHR36506:SF1">
    <property type="entry name" value="PREFLAGELLIN PEPTIDASE"/>
    <property type="match status" value="1"/>
</dbReference>
<dbReference type="EMBL" id="CXWD01000002">
    <property type="protein sequence ID" value="CTQ65197.1"/>
    <property type="molecule type" value="Genomic_DNA"/>
</dbReference>
<dbReference type="STRING" id="388408.LAX5112_00543"/>
<feature type="transmembrane region" description="Helical" evidence="6">
    <location>
        <begin position="57"/>
        <end position="76"/>
    </location>
</feature>
<comment type="subcellular location">
    <subcellularLocation>
        <location evidence="1">Cell membrane</location>
        <topology evidence="1">Multi-pass membrane protein</topology>
    </subcellularLocation>
</comment>
<feature type="domain" description="Prepilin type IV endopeptidase peptidase" evidence="7">
    <location>
        <begin position="9"/>
        <end position="112"/>
    </location>
</feature>
<dbReference type="OrthoDB" id="5329005at2"/>
<keyword evidence="2" id="KW-1003">Cell membrane</keyword>
<evidence type="ECO:0000256" key="3">
    <source>
        <dbReference type="ARBA" id="ARBA00022692"/>
    </source>
</evidence>
<keyword evidence="8" id="KW-0645">Protease</keyword>
<gene>
    <name evidence="8" type="ORF">LAX5112_00543</name>
</gene>
<dbReference type="InterPro" id="IPR000045">
    <property type="entry name" value="Prepilin_IV_endopep_pep"/>
</dbReference>
<evidence type="ECO:0000313" key="8">
    <source>
        <dbReference type="EMBL" id="CTQ65197.1"/>
    </source>
</evidence>
<accession>A0A0M6ZS95</accession>
<protein>
    <submittedName>
        <fullName evidence="8">Flp pilus assembly protein, protease CpaA</fullName>
    </submittedName>
</protein>
<reference evidence="9" key="1">
    <citation type="submission" date="2015-07" db="EMBL/GenBank/DDBJ databases">
        <authorList>
            <person name="Rodrigo-Torres Lidia"/>
            <person name="Arahal R.David."/>
        </authorList>
    </citation>
    <scope>NUCLEOTIDE SEQUENCE [LARGE SCALE GENOMIC DNA]</scope>
    <source>
        <strain evidence="9">CECT 5112</strain>
    </source>
</reference>
<dbReference type="Gene3D" id="1.20.120.1220">
    <property type="match status" value="1"/>
</dbReference>
<keyword evidence="3 6" id="KW-0812">Transmembrane</keyword>
<dbReference type="PANTHER" id="PTHR36506">
    <property type="entry name" value="PREFLAGELLIN PEPTIDASE"/>
    <property type="match status" value="1"/>
</dbReference>
<evidence type="ECO:0000256" key="5">
    <source>
        <dbReference type="ARBA" id="ARBA00023136"/>
    </source>
</evidence>
<dbReference type="InterPro" id="IPR052218">
    <property type="entry name" value="Preflagellin_Peptidase"/>
</dbReference>
<feature type="transmembrane region" description="Helical" evidence="6">
    <location>
        <begin position="27"/>
        <end position="45"/>
    </location>
</feature>
<dbReference type="RefSeq" id="WP_055670483.1">
    <property type="nucleotide sequence ID" value="NZ_CXWD01000002.1"/>
</dbReference>
<dbReference type="AlphaFoldDB" id="A0A0M6ZS95"/>
<dbReference type="Proteomes" id="UP000053235">
    <property type="component" value="Unassembled WGS sequence"/>
</dbReference>